<proteinExistence type="predicted"/>
<dbReference type="RefSeq" id="WP_212507990.1">
    <property type="nucleotide sequence ID" value="NZ_CP060696.1"/>
</dbReference>
<reference evidence="1 2" key="1">
    <citation type="submission" date="2020-08" db="EMBL/GenBank/DDBJ databases">
        <authorList>
            <person name="Ren C."/>
            <person name="Gu Y."/>
            <person name="Xu Y."/>
        </authorList>
    </citation>
    <scope>NUCLEOTIDE SEQUENCE [LARGE SCALE GENOMIC DNA]</scope>
    <source>
        <strain evidence="1 2">LBM18003</strain>
    </source>
</reference>
<evidence type="ECO:0000313" key="2">
    <source>
        <dbReference type="Proteomes" id="UP000516046"/>
    </source>
</evidence>
<accession>A0A7G9WJQ9</accession>
<sequence>MVKIRLTALPDELPQEIERLKENHIILDVSKPERNRGSIYYRQYVDAEPKESQVSHIQTLQPADDEVFYSTFLDE</sequence>
<name>A0A7G9WJQ9_9FIRM</name>
<gene>
    <name evidence="1" type="ORF">H6X83_04640</name>
</gene>
<keyword evidence="2" id="KW-1185">Reference proteome</keyword>
<dbReference type="AlphaFoldDB" id="A0A7G9WJQ9"/>
<dbReference type="EMBL" id="CP060696">
    <property type="protein sequence ID" value="QNO18921.1"/>
    <property type="molecule type" value="Genomic_DNA"/>
</dbReference>
<evidence type="ECO:0000313" key="1">
    <source>
        <dbReference type="EMBL" id="QNO18921.1"/>
    </source>
</evidence>
<dbReference type="Proteomes" id="UP000516046">
    <property type="component" value="Chromosome"/>
</dbReference>
<organism evidence="1 2">
    <name type="scientific">Caproicibacterium amylolyticum</name>
    <dbReference type="NCBI Taxonomy" id="2766537"/>
    <lineage>
        <taxon>Bacteria</taxon>
        <taxon>Bacillati</taxon>
        <taxon>Bacillota</taxon>
        <taxon>Clostridia</taxon>
        <taxon>Eubacteriales</taxon>
        <taxon>Oscillospiraceae</taxon>
        <taxon>Caproicibacterium</taxon>
    </lineage>
</organism>
<dbReference type="KEGG" id="caml:H6X83_04640"/>
<protein>
    <submittedName>
        <fullName evidence="1">Uncharacterized protein</fullName>
    </submittedName>
</protein>